<name>A0A6J4SW00_9ACTN</name>
<dbReference type="PANTHER" id="PTHR43471">
    <property type="entry name" value="ABC TRANSPORTER PERMEASE"/>
    <property type="match status" value="1"/>
</dbReference>
<feature type="transmembrane region" description="Helical" evidence="1">
    <location>
        <begin position="67"/>
        <end position="91"/>
    </location>
</feature>
<feature type="transmembrane region" description="Helical" evidence="1">
    <location>
        <begin position="258"/>
        <end position="280"/>
    </location>
</feature>
<keyword evidence="1" id="KW-1133">Transmembrane helix</keyword>
<keyword evidence="1" id="KW-0472">Membrane</keyword>
<dbReference type="GO" id="GO:0140359">
    <property type="term" value="F:ABC-type transporter activity"/>
    <property type="evidence" value="ECO:0007669"/>
    <property type="project" value="InterPro"/>
</dbReference>
<protein>
    <recommendedName>
        <fullName evidence="3">ABC-type transport system involved in multi-copper enzyme maturation, permease component</fullName>
    </recommendedName>
</protein>
<dbReference type="GO" id="GO:0005886">
    <property type="term" value="C:plasma membrane"/>
    <property type="evidence" value="ECO:0007669"/>
    <property type="project" value="UniProtKB-SubCell"/>
</dbReference>
<proteinExistence type="predicted"/>
<reference evidence="2" key="1">
    <citation type="submission" date="2020-02" db="EMBL/GenBank/DDBJ databases">
        <authorList>
            <person name="Meier V. D."/>
        </authorList>
    </citation>
    <scope>NUCLEOTIDE SEQUENCE</scope>
    <source>
        <strain evidence="2">AVDCRST_MAG85</strain>
    </source>
</reference>
<feature type="transmembrane region" description="Helical" evidence="1">
    <location>
        <begin position="182"/>
        <end position="201"/>
    </location>
</feature>
<dbReference type="EMBL" id="CADCVT010000227">
    <property type="protein sequence ID" value="CAA9506733.1"/>
    <property type="molecule type" value="Genomic_DNA"/>
</dbReference>
<feature type="transmembrane region" description="Helical" evidence="1">
    <location>
        <begin position="18"/>
        <end position="35"/>
    </location>
</feature>
<evidence type="ECO:0000256" key="1">
    <source>
        <dbReference type="SAM" id="Phobius"/>
    </source>
</evidence>
<feature type="transmembrane region" description="Helical" evidence="1">
    <location>
        <begin position="152"/>
        <end position="175"/>
    </location>
</feature>
<sequence length="284" mass="29600">MIGAIAMHAIRESLRRRVFVVVLVLSIAFLLFYAWGVSEVFEDVDAFAEGEERPFGVDSETIVGGTLLGIAMFVTLFLGAVLSTFLTLGAVRGDAERGLLQAVVVRPLGRSQYIAGRLLAAGAVSGGYVIALFLACVVVTGLVGWWPDRVLGPALALGAGAFILAALGMLGSVLFSTTANGIAIFMLFGAGITGGLLGQIGEGLESETLKDAGSVVSWALPFEELYQHGLALITADAEGTTETIVNLGPFGGAQEAGFGLWLFAALYLVATVALAARLFARRDL</sequence>
<accession>A0A6J4SW00</accession>
<evidence type="ECO:0000313" key="2">
    <source>
        <dbReference type="EMBL" id="CAA9506733.1"/>
    </source>
</evidence>
<dbReference type="Pfam" id="PF12679">
    <property type="entry name" value="ABC2_membrane_2"/>
    <property type="match status" value="1"/>
</dbReference>
<gene>
    <name evidence="2" type="ORF">AVDCRST_MAG85-2082</name>
</gene>
<dbReference type="AlphaFoldDB" id="A0A6J4SW00"/>
<organism evidence="2">
    <name type="scientific">uncultured Solirubrobacteraceae bacterium</name>
    <dbReference type="NCBI Taxonomy" id="1162706"/>
    <lineage>
        <taxon>Bacteria</taxon>
        <taxon>Bacillati</taxon>
        <taxon>Actinomycetota</taxon>
        <taxon>Thermoleophilia</taxon>
        <taxon>Solirubrobacterales</taxon>
        <taxon>Solirubrobacteraceae</taxon>
        <taxon>environmental samples</taxon>
    </lineage>
</organism>
<evidence type="ECO:0008006" key="3">
    <source>
        <dbReference type="Google" id="ProtNLM"/>
    </source>
</evidence>
<keyword evidence="1" id="KW-0812">Transmembrane</keyword>
<feature type="transmembrane region" description="Helical" evidence="1">
    <location>
        <begin position="118"/>
        <end position="146"/>
    </location>
</feature>